<dbReference type="Proteomes" id="UP000545074">
    <property type="component" value="Unassembled WGS sequence"/>
</dbReference>
<comment type="caution">
    <text evidence="1">The sequence shown here is derived from an EMBL/GenBank/DDBJ whole genome shotgun (WGS) entry which is preliminary data.</text>
</comment>
<organism evidence="1 2">
    <name type="scientific">Pseudomonas juntendi</name>
    <dbReference type="NCBI Taxonomy" id="2666183"/>
    <lineage>
        <taxon>Bacteria</taxon>
        <taxon>Pseudomonadati</taxon>
        <taxon>Pseudomonadota</taxon>
        <taxon>Gammaproteobacteria</taxon>
        <taxon>Pseudomonadales</taxon>
        <taxon>Pseudomonadaceae</taxon>
        <taxon>Pseudomonas</taxon>
    </lineage>
</organism>
<protein>
    <submittedName>
        <fullName evidence="1">Uncharacterized protein</fullName>
    </submittedName>
</protein>
<dbReference type="AlphaFoldDB" id="A0A7W2QAL2"/>
<dbReference type="RefSeq" id="WP_146226856.1">
    <property type="nucleotide sequence ID" value="NZ_BQIO01000006.1"/>
</dbReference>
<dbReference type="EMBL" id="JACGCX010000012">
    <property type="protein sequence ID" value="MBA6098980.1"/>
    <property type="molecule type" value="Genomic_DNA"/>
</dbReference>
<gene>
    <name evidence="1" type="ORF">H4C80_17885</name>
</gene>
<evidence type="ECO:0000313" key="2">
    <source>
        <dbReference type="Proteomes" id="UP000545074"/>
    </source>
</evidence>
<reference evidence="1 2" key="1">
    <citation type="submission" date="2020-07" db="EMBL/GenBank/DDBJ databases">
        <title>Diversity of carbapenemase encoding genes among Pseudomonas putida group clinical isolates in a tertiary Brazilian hospital.</title>
        <authorList>
            <person name="Alberto-Lei F."/>
            <person name="Nodari C.S."/>
            <person name="Streling A.P."/>
            <person name="Paulino J.T."/>
            <person name="Bessa-Neto F.O."/>
            <person name="Cayo R."/>
            <person name="Gales A.C."/>
        </authorList>
    </citation>
    <scope>NUCLEOTIDE SEQUENCE [LARGE SCALE GENOMIC DNA]</scope>
    <source>
        <strain evidence="1 2">12815</strain>
    </source>
</reference>
<sequence>MDSQYEIHFVRAGHKEVVRVCARSMSHQRALGIALMHVGACYGQLGVDADLMALAERLSVSQVRWNRASHTMSFAERSSRQAVKLWDSQGSQ</sequence>
<accession>A0A7W2QAL2</accession>
<name>A0A7W2QAL2_9PSED</name>
<evidence type="ECO:0000313" key="1">
    <source>
        <dbReference type="EMBL" id="MBA6098980.1"/>
    </source>
</evidence>
<proteinExistence type="predicted"/>